<evidence type="ECO:0000256" key="2">
    <source>
        <dbReference type="ARBA" id="ARBA00024325"/>
    </source>
</evidence>
<evidence type="ECO:0000256" key="1">
    <source>
        <dbReference type="ARBA" id="ARBA00022969"/>
    </source>
</evidence>
<dbReference type="InterPro" id="IPR012851">
    <property type="entry name" value="Spore_coat_CotF-like"/>
</dbReference>
<reference evidence="4 5" key="1">
    <citation type="submission" date="2023-06" db="EMBL/GenBank/DDBJ databases">
        <title>Aquibacillus rhizosphaerae LR5S19.</title>
        <authorList>
            <person name="Sun J.-Q."/>
        </authorList>
    </citation>
    <scope>NUCLEOTIDE SEQUENCE [LARGE SCALE GENOMIC DNA]</scope>
    <source>
        <strain evidence="4 5">LR5S19</strain>
    </source>
</reference>
<protein>
    <submittedName>
        <fullName evidence="4">Spore coat protein</fullName>
    </submittedName>
</protein>
<dbReference type="Gene3D" id="1.20.1260.10">
    <property type="match status" value="1"/>
</dbReference>
<accession>A0ABT7L6U5</accession>
<proteinExistence type="inferred from homology"/>
<gene>
    <name evidence="4" type="ORF">QQS35_11765</name>
</gene>
<keyword evidence="5" id="KW-1185">Reference proteome</keyword>
<dbReference type="RefSeq" id="WP_285932340.1">
    <property type="nucleotide sequence ID" value="NZ_JASTZU010000037.1"/>
</dbReference>
<dbReference type="Proteomes" id="UP001235343">
    <property type="component" value="Unassembled WGS sequence"/>
</dbReference>
<keyword evidence="4" id="KW-0946">Virion</keyword>
<sequence>METKQLAWHESLELHELTAFQSIGLIKLKNALPMIKKKELKVLYQQAISEMEASLKELLHFYQSVPTQRSDDQNTEERNNMKETLYEGDLLLLAKTAVRNYSIAITETATPTLKEVLIKQLMKLIKLHDSIFQYMNKSGDYPAYDLNKLFKNDITLANKALKL</sequence>
<dbReference type="PANTHER" id="PTHR39183">
    <property type="entry name" value="SPORE COAT PROTEIN F-LIKE PROTEIN YHCQ"/>
    <property type="match status" value="1"/>
</dbReference>
<comment type="subcellular location">
    <subcellularLocation>
        <location evidence="2">Spore coat</location>
    </subcellularLocation>
</comment>
<name>A0ABT7L6U5_9BACI</name>
<comment type="caution">
    <text evidence="4">The sequence shown here is derived from an EMBL/GenBank/DDBJ whole genome shotgun (WGS) entry which is preliminary data.</text>
</comment>
<keyword evidence="4" id="KW-0167">Capsid protein</keyword>
<organism evidence="4 5">
    <name type="scientific">Aquibacillus rhizosphaerae</name>
    <dbReference type="NCBI Taxonomy" id="3051431"/>
    <lineage>
        <taxon>Bacteria</taxon>
        <taxon>Bacillati</taxon>
        <taxon>Bacillota</taxon>
        <taxon>Bacilli</taxon>
        <taxon>Bacillales</taxon>
        <taxon>Bacillaceae</taxon>
        <taxon>Aquibacillus</taxon>
    </lineage>
</organism>
<dbReference type="Pfam" id="PF07875">
    <property type="entry name" value="Coat_F"/>
    <property type="match status" value="1"/>
</dbReference>
<dbReference type="PANTHER" id="PTHR39183:SF1">
    <property type="entry name" value="SPORE COAT PROTEIN F-LIKE PROTEIN YHCQ"/>
    <property type="match status" value="1"/>
</dbReference>
<evidence type="ECO:0000256" key="3">
    <source>
        <dbReference type="ARBA" id="ARBA00024344"/>
    </source>
</evidence>
<evidence type="ECO:0000313" key="5">
    <source>
        <dbReference type="Proteomes" id="UP001235343"/>
    </source>
</evidence>
<dbReference type="InterPro" id="IPR012347">
    <property type="entry name" value="Ferritin-like"/>
</dbReference>
<keyword evidence="1" id="KW-0749">Sporulation</keyword>
<evidence type="ECO:0000313" key="4">
    <source>
        <dbReference type="EMBL" id="MDL4841129.1"/>
    </source>
</evidence>
<dbReference type="EMBL" id="JASTZU010000037">
    <property type="protein sequence ID" value="MDL4841129.1"/>
    <property type="molecule type" value="Genomic_DNA"/>
</dbReference>
<comment type="similarity">
    <text evidence="3">Belongs to the CotF family.</text>
</comment>